<reference evidence="1" key="1">
    <citation type="submission" date="2020-09" db="EMBL/GenBank/DDBJ databases">
        <title>Genome-Enabled Discovery of Anthraquinone Biosynthesis in Senna tora.</title>
        <authorList>
            <person name="Kang S.-H."/>
            <person name="Pandey R.P."/>
            <person name="Lee C.-M."/>
            <person name="Sim J.-S."/>
            <person name="Jeong J.-T."/>
            <person name="Choi B.-S."/>
            <person name="Jung M."/>
            <person name="Ginzburg D."/>
            <person name="Zhao K."/>
            <person name="Won S.Y."/>
            <person name="Oh T.-J."/>
            <person name="Yu Y."/>
            <person name="Kim N.-H."/>
            <person name="Lee O.R."/>
            <person name="Lee T.-H."/>
            <person name="Bashyal P."/>
            <person name="Kim T.-S."/>
            <person name="Lee W.-H."/>
            <person name="Kawkins C."/>
            <person name="Kim C.-K."/>
            <person name="Kim J.S."/>
            <person name="Ahn B.O."/>
            <person name="Rhee S.Y."/>
            <person name="Sohng J.K."/>
        </authorList>
    </citation>
    <scope>NUCLEOTIDE SEQUENCE</scope>
    <source>
        <tissue evidence="1">Leaf</tissue>
    </source>
</reference>
<dbReference type="EMBL" id="JAAIUW010000013">
    <property type="protein sequence ID" value="KAF7801600.1"/>
    <property type="molecule type" value="Genomic_DNA"/>
</dbReference>
<dbReference type="OrthoDB" id="1305211at2759"/>
<gene>
    <name evidence="1" type="ORF">G2W53_040711</name>
</gene>
<accession>A0A834SFP4</accession>
<keyword evidence="2" id="KW-1185">Reference proteome</keyword>
<proteinExistence type="predicted"/>
<comment type="caution">
    <text evidence="1">The sequence shown here is derived from an EMBL/GenBank/DDBJ whole genome shotgun (WGS) entry which is preliminary data.</text>
</comment>
<organism evidence="1 2">
    <name type="scientific">Senna tora</name>
    <dbReference type="NCBI Taxonomy" id="362788"/>
    <lineage>
        <taxon>Eukaryota</taxon>
        <taxon>Viridiplantae</taxon>
        <taxon>Streptophyta</taxon>
        <taxon>Embryophyta</taxon>
        <taxon>Tracheophyta</taxon>
        <taxon>Spermatophyta</taxon>
        <taxon>Magnoliopsida</taxon>
        <taxon>eudicotyledons</taxon>
        <taxon>Gunneridae</taxon>
        <taxon>Pentapetalae</taxon>
        <taxon>rosids</taxon>
        <taxon>fabids</taxon>
        <taxon>Fabales</taxon>
        <taxon>Fabaceae</taxon>
        <taxon>Caesalpinioideae</taxon>
        <taxon>Cassia clade</taxon>
        <taxon>Senna</taxon>
    </lineage>
</organism>
<dbReference type="AlphaFoldDB" id="A0A834SFP4"/>
<protein>
    <submittedName>
        <fullName evidence="1">Uncharacterized protein</fullName>
    </submittedName>
</protein>
<evidence type="ECO:0000313" key="2">
    <source>
        <dbReference type="Proteomes" id="UP000634136"/>
    </source>
</evidence>
<sequence length="191" mass="21520">MVLRRIKWLIRGLIRIDRVVGNDTTLNEGAEETNSDEEDLLEGWKPEFNLFEEVIDSTAVWMRVPNLPIELLLVQGGIGLQDGITRFPMFSGVWFELLRPKLNSSQATDSLNPHKCPCVAFRLKSKEKCRNLQNWREKTILSLNVLHIFSGSPSSLLYTLPSLTTFSSRDVLAETLSLPASVDHVAPASSR</sequence>
<evidence type="ECO:0000313" key="1">
    <source>
        <dbReference type="EMBL" id="KAF7801600.1"/>
    </source>
</evidence>
<name>A0A834SFP4_9FABA</name>
<dbReference type="Proteomes" id="UP000634136">
    <property type="component" value="Unassembled WGS sequence"/>
</dbReference>